<dbReference type="EMBL" id="KI913955">
    <property type="protein sequence ID" value="ETW06775.1"/>
    <property type="molecule type" value="Genomic_DNA"/>
</dbReference>
<dbReference type="GeneID" id="20079983"/>
<protein>
    <recommendedName>
        <fullName evidence="4">PH domain-containing protein</fullName>
    </recommendedName>
</protein>
<keyword evidence="2" id="KW-0443">Lipid metabolism</keyword>
<dbReference type="InterPro" id="IPR011993">
    <property type="entry name" value="PH-like_dom_sf"/>
</dbReference>
<dbReference type="Gene3D" id="2.30.29.30">
    <property type="entry name" value="Pleckstrin-homology domain (PH domain)/Phosphotyrosine-binding domain (PTB)"/>
    <property type="match status" value="1"/>
</dbReference>
<evidence type="ECO:0000256" key="3">
    <source>
        <dbReference type="SAM" id="MobiDB-lite"/>
    </source>
</evidence>
<evidence type="ECO:0000256" key="2">
    <source>
        <dbReference type="ARBA" id="ARBA00023098"/>
    </source>
</evidence>
<feature type="compositionally biased region" description="Polar residues" evidence="3">
    <location>
        <begin position="1"/>
        <end position="13"/>
    </location>
</feature>
<keyword evidence="1" id="KW-0378">Hydrolase</keyword>
<dbReference type="InterPro" id="IPR039034">
    <property type="entry name" value="INPP4"/>
</dbReference>
<dbReference type="PROSITE" id="PS50003">
    <property type="entry name" value="PH_DOMAIN"/>
    <property type="match status" value="1"/>
</dbReference>
<feature type="region of interest" description="Disordered" evidence="3">
    <location>
        <begin position="97"/>
        <end position="140"/>
    </location>
</feature>
<dbReference type="AlphaFoldDB" id="A0A024UK02"/>
<evidence type="ECO:0000259" key="4">
    <source>
        <dbReference type="PROSITE" id="PS50003"/>
    </source>
</evidence>
<organism evidence="5">
    <name type="scientific">Aphanomyces invadans</name>
    <dbReference type="NCBI Taxonomy" id="157072"/>
    <lineage>
        <taxon>Eukaryota</taxon>
        <taxon>Sar</taxon>
        <taxon>Stramenopiles</taxon>
        <taxon>Oomycota</taxon>
        <taxon>Saprolegniomycetes</taxon>
        <taxon>Saprolegniales</taxon>
        <taxon>Verrucalvaceae</taxon>
        <taxon>Aphanomyces</taxon>
    </lineage>
</organism>
<accession>A0A024UK02</accession>
<name>A0A024UK02_9STRA</name>
<feature type="compositionally biased region" description="Polar residues" evidence="3">
    <location>
        <begin position="97"/>
        <end position="116"/>
    </location>
</feature>
<dbReference type="FunFam" id="2.30.29.30:FF:000286">
    <property type="entry name" value="PH-protein kinase domain containing protein"/>
    <property type="match status" value="1"/>
</dbReference>
<dbReference type="eggNOG" id="KOG4428">
    <property type="taxonomic scope" value="Eukaryota"/>
</dbReference>
<feature type="compositionally biased region" description="Polar residues" evidence="3">
    <location>
        <begin position="468"/>
        <end position="485"/>
    </location>
</feature>
<feature type="region of interest" description="Disordered" evidence="3">
    <location>
        <begin position="1"/>
        <end position="25"/>
    </location>
</feature>
<dbReference type="Pfam" id="PF00169">
    <property type="entry name" value="PH"/>
    <property type="match status" value="1"/>
</dbReference>
<dbReference type="STRING" id="157072.A0A024UK02"/>
<gene>
    <name evidence="5" type="ORF">H310_02933</name>
</gene>
<evidence type="ECO:0000313" key="5">
    <source>
        <dbReference type="EMBL" id="ETW06776.1"/>
    </source>
</evidence>
<dbReference type="PANTHER" id="PTHR12187:SF11">
    <property type="entry name" value="PHOSPHATIDYLINOSITOL-3,4-BISPHOSPHATE 4-PHOSPHATASE"/>
    <property type="match status" value="1"/>
</dbReference>
<dbReference type="GO" id="GO:0005737">
    <property type="term" value="C:cytoplasm"/>
    <property type="evidence" value="ECO:0007669"/>
    <property type="project" value="TreeGrafter"/>
</dbReference>
<evidence type="ECO:0000256" key="1">
    <source>
        <dbReference type="ARBA" id="ARBA00022801"/>
    </source>
</evidence>
<dbReference type="RefSeq" id="XP_008864850.1">
    <property type="nucleotide sequence ID" value="XM_008866628.1"/>
</dbReference>
<reference evidence="5" key="1">
    <citation type="submission" date="2013-12" db="EMBL/GenBank/DDBJ databases">
        <title>The Genome Sequence of Aphanomyces invadans NJM9701.</title>
        <authorList>
            <consortium name="The Broad Institute Genomics Platform"/>
            <person name="Russ C."/>
            <person name="Tyler B."/>
            <person name="van West P."/>
            <person name="Dieguez-Uribeondo J."/>
            <person name="Young S.K."/>
            <person name="Zeng Q."/>
            <person name="Gargeya S."/>
            <person name="Fitzgerald M."/>
            <person name="Abouelleil A."/>
            <person name="Alvarado L."/>
            <person name="Chapman S.B."/>
            <person name="Gainer-Dewar J."/>
            <person name="Goldberg J."/>
            <person name="Griggs A."/>
            <person name="Gujja S."/>
            <person name="Hansen M."/>
            <person name="Howarth C."/>
            <person name="Imamovic A."/>
            <person name="Ireland A."/>
            <person name="Larimer J."/>
            <person name="McCowan C."/>
            <person name="Murphy C."/>
            <person name="Pearson M."/>
            <person name="Poon T.W."/>
            <person name="Priest M."/>
            <person name="Roberts A."/>
            <person name="Saif S."/>
            <person name="Shea T."/>
            <person name="Sykes S."/>
            <person name="Wortman J."/>
            <person name="Nusbaum C."/>
            <person name="Birren B."/>
        </authorList>
    </citation>
    <scope>NUCLEOTIDE SEQUENCE [LARGE SCALE GENOMIC DNA]</scope>
    <source>
        <strain evidence="5">NJM9701</strain>
    </source>
</reference>
<dbReference type="SUPFAM" id="SSF50729">
    <property type="entry name" value="PH domain-like"/>
    <property type="match status" value="1"/>
</dbReference>
<dbReference type="SMART" id="SM00233">
    <property type="entry name" value="PH"/>
    <property type="match status" value="1"/>
</dbReference>
<feature type="domain" description="PH" evidence="4">
    <location>
        <begin position="175"/>
        <end position="272"/>
    </location>
</feature>
<dbReference type="OrthoDB" id="159395at2759"/>
<dbReference type="EMBL" id="KI913955">
    <property type="protein sequence ID" value="ETW06776.1"/>
    <property type="molecule type" value="Genomic_DNA"/>
</dbReference>
<sequence>MNNLARSRPASRQASHDSDFISSSDVEPAKHAFRRLKGEDAVWSKHLRPDGQGGSNYSLANDDNNDDLDLSVDYSYGQRSVFAAVAELNATTSFSRSNASSMYPRTSDSASESLGNNGDYGHSASSSSMPEFTTGGRFKDTTSFQTKQTSRISNFFRRRRSISSKKVGGVIHTGDIYMQGYLSKQGSWRKNWKRRYFILRIDEPSLVYCDSEENREVLGLVPITKDTTIVDVSSATSTLAFEVSSPNRALLLEAPSPDVFKAWIDAIQETIDLVTSRQDNDDETCGNNAQVRFSPDIRTSLKDDNLMSARSSTAYSASTTDDIANVYDLRIELTIDGGKGRMAYYVLLEGIDVSTDGGAPDVHKLAQTDVFRTEEATRSSMASLSTTAVHCRHAFTVLLPLHPDKHSDIRFSLFRAPHADDVNFGKSPYAIATIDMASFLPQAIATSGCDLPLQLAKKERMANASAVHRSTPSNRAASAQNNTRTPSVQMDDLEYSLHISAFAPDKRVVVGLPDTTVVTAHRKYIVPTALTTCGVVVVEAIAVPKATFAMPIAYLTFLVDDLSARLETARRTVDKRKLGPLEKQYEALQADARAHIAFLSEEAKGKAHFKRSTFKKKKEWAMVATNMHMQTMQVYHGTDLTGTFTTITMGAAAAHTRGFSAGGGHRLKETLHDVLGEANRLRKPKSKDLDPLKAFELFHTPIGLLSSSSANPNCPNKSYDPVSVAQKAWFDLEIRHHSLCVQVLSATATQIAGMLELAAKGSIHHAMMWEIVMRNNLLMDFESLLSTQGNEGGMLEDFRVACRWLEHVVFSFEVSPSVTESVSYRLSRGDNYLLNVVVRIPVTFGEPLPVDLATGKKTFRVLAVLFTQGVNEMQSLAHAMHSSSTAIQDQINIESFERLGHYFARFKKLKFSHMPRPRDGYGSPFQPNLTELDDMWAQIAASITQPMHKKNVRLLMTTSEFCRRLGGGRATCCKSGKDRTAMSVTLEQARLLVQEAKALNLKHMIETMRLCGVRRDNVFKNIQTHTYAFNELQRKLLPECYKPPVGTYKKGST</sequence>
<dbReference type="RefSeq" id="XP_008864851.1">
    <property type="nucleotide sequence ID" value="XM_008866629.1"/>
</dbReference>
<dbReference type="VEuPathDB" id="FungiDB:H310_02933"/>
<proteinExistence type="predicted"/>
<dbReference type="InterPro" id="IPR001849">
    <property type="entry name" value="PH_domain"/>
</dbReference>
<dbReference type="GO" id="GO:0016316">
    <property type="term" value="F:phosphatidylinositol-3,4-bisphosphate 4-phosphatase activity"/>
    <property type="evidence" value="ECO:0007669"/>
    <property type="project" value="InterPro"/>
</dbReference>
<dbReference type="PANTHER" id="PTHR12187">
    <property type="entry name" value="AGAP000124-PA"/>
    <property type="match status" value="1"/>
</dbReference>
<feature type="region of interest" description="Disordered" evidence="3">
    <location>
        <begin position="463"/>
        <end position="485"/>
    </location>
</feature>